<feature type="transmembrane region" description="Helical" evidence="9">
    <location>
        <begin position="117"/>
        <end position="139"/>
    </location>
</feature>
<keyword evidence="8 9" id="KW-0472">Membrane</keyword>
<reference evidence="10 11" key="1">
    <citation type="submission" date="2021-02" db="EMBL/GenBank/DDBJ databases">
        <title>Plant Genome Project.</title>
        <authorList>
            <person name="Zhang R.-G."/>
        </authorList>
    </citation>
    <scope>NUCLEOTIDE SEQUENCE [LARGE SCALE GENOMIC DNA]</scope>
    <source>
        <tissue evidence="10">Leaves</tissue>
    </source>
</reference>
<name>A0ABQ8H848_9ROSI</name>
<feature type="transmembrane region" description="Helical" evidence="9">
    <location>
        <begin position="20"/>
        <end position="46"/>
    </location>
</feature>
<evidence type="ECO:0000256" key="2">
    <source>
        <dbReference type="ARBA" id="ARBA00007809"/>
    </source>
</evidence>
<keyword evidence="3 9" id="KW-0813">Transport</keyword>
<keyword evidence="5 9" id="KW-0812">Transmembrane</keyword>
<dbReference type="PANTHER" id="PTHR10791">
    <property type="entry name" value="RAG1-ACTIVATING PROTEIN 1"/>
    <property type="match status" value="1"/>
</dbReference>
<keyword evidence="11" id="KW-1185">Reference proteome</keyword>
<evidence type="ECO:0000256" key="6">
    <source>
        <dbReference type="ARBA" id="ARBA00022737"/>
    </source>
</evidence>
<dbReference type="InterPro" id="IPR004316">
    <property type="entry name" value="SWEET_rpt"/>
</dbReference>
<comment type="caution">
    <text evidence="10">The sequence shown here is derived from an EMBL/GenBank/DDBJ whole genome shotgun (WGS) entry which is preliminary data.</text>
</comment>
<comment type="caution">
    <text evidence="9">Lacks conserved residue(s) required for the propagation of feature annotation.</text>
</comment>
<evidence type="ECO:0000256" key="8">
    <source>
        <dbReference type="ARBA" id="ARBA00023136"/>
    </source>
</evidence>
<evidence type="ECO:0000256" key="3">
    <source>
        <dbReference type="ARBA" id="ARBA00022448"/>
    </source>
</evidence>
<feature type="transmembrane region" description="Helical" evidence="9">
    <location>
        <begin position="151"/>
        <end position="174"/>
    </location>
</feature>
<keyword evidence="6" id="KW-0677">Repeat</keyword>
<evidence type="ECO:0000256" key="5">
    <source>
        <dbReference type="ARBA" id="ARBA00022692"/>
    </source>
</evidence>
<dbReference type="Gene3D" id="1.20.1280.290">
    <property type="match status" value="2"/>
</dbReference>
<proteinExistence type="inferred from homology"/>
<dbReference type="InterPro" id="IPR047664">
    <property type="entry name" value="SWEET"/>
</dbReference>
<accession>A0ABQ8H848</accession>
<dbReference type="Proteomes" id="UP000827721">
    <property type="component" value="Unassembled WGS sequence"/>
</dbReference>
<feature type="transmembrane region" description="Helical" evidence="9">
    <location>
        <begin position="240"/>
        <end position="262"/>
    </location>
</feature>
<evidence type="ECO:0000313" key="10">
    <source>
        <dbReference type="EMBL" id="KAH7550090.1"/>
    </source>
</evidence>
<comment type="similarity">
    <text evidence="2 9">Belongs to the SWEET sugar transporter family.</text>
</comment>
<feature type="transmembrane region" description="Helical" evidence="9">
    <location>
        <begin position="52"/>
        <end position="71"/>
    </location>
</feature>
<gene>
    <name evidence="10" type="ORF">JRO89_XS13G0133700</name>
</gene>
<evidence type="ECO:0000256" key="1">
    <source>
        <dbReference type="ARBA" id="ARBA00004127"/>
    </source>
</evidence>
<keyword evidence="7 9" id="KW-1133">Transmembrane helix</keyword>
<dbReference type="Pfam" id="PF03083">
    <property type="entry name" value="MtN3_slv"/>
    <property type="match status" value="2"/>
</dbReference>
<dbReference type="EMBL" id="JAFEMO010000013">
    <property type="protein sequence ID" value="KAH7550090.1"/>
    <property type="molecule type" value="Genomic_DNA"/>
</dbReference>
<dbReference type="PANTHER" id="PTHR10791:SF130">
    <property type="entry name" value="BIDIRECTIONAL SUGAR TRANSPORTER SWEET6-RELATED"/>
    <property type="match status" value="1"/>
</dbReference>
<protein>
    <recommendedName>
        <fullName evidence="9">Bidirectional sugar transporter SWEET</fullName>
    </recommendedName>
</protein>
<evidence type="ECO:0000256" key="4">
    <source>
        <dbReference type="ARBA" id="ARBA00022597"/>
    </source>
</evidence>
<comment type="subcellular location">
    <subcellularLocation>
        <location evidence="1">Endomembrane system</location>
        <topology evidence="1">Multi-pass membrane protein</topology>
    </subcellularLocation>
</comment>
<evidence type="ECO:0000313" key="11">
    <source>
        <dbReference type="Proteomes" id="UP000827721"/>
    </source>
</evidence>
<feature type="transmembrane region" description="Helical" evidence="9">
    <location>
        <begin position="180"/>
        <end position="200"/>
    </location>
</feature>
<feature type="transmembrane region" description="Helical" evidence="9">
    <location>
        <begin position="92"/>
        <end position="111"/>
    </location>
</feature>
<comment type="function">
    <text evidence="9">Mediates both low-affinity uptake and efflux of sugar across the membrane.</text>
</comment>
<feature type="transmembrane region" description="Helical" evidence="9">
    <location>
        <begin position="212"/>
        <end position="234"/>
    </location>
</feature>
<sequence length="303" mass="34439">MVSLFIQALIFTKYYLKALFSLSLSLFLFYFFAFMLVISFFFLMFFTCMIKLMWGFFFLFSGNIISLFLFLSPVPTFVRIVKKRSVEQFSPAPYLVTLVNCSVWVLFGLPMVHPHSILVVTINGTGTAIELVYIALFLFYSNNKKQRLRVFLALLVELIFIALVTILVLTLLHTTKQRSMVVGIICILFNVMMYASPLAVMKLVITTKSVEYMPFFLSLASFGNGVAWFTYAFLPFDEFIIIPNGLGTVFSMGQLILYACYYKSTQRIKAARQQEGKGELDMSEVVVSGDSRKIGNGHQGSEI</sequence>
<evidence type="ECO:0000256" key="9">
    <source>
        <dbReference type="RuleBase" id="RU910715"/>
    </source>
</evidence>
<organism evidence="10 11">
    <name type="scientific">Xanthoceras sorbifolium</name>
    <dbReference type="NCBI Taxonomy" id="99658"/>
    <lineage>
        <taxon>Eukaryota</taxon>
        <taxon>Viridiplantae</taxon>
        <taxon>Streptophyta</taxon>
        <taxon>Embryophyta</taxon>
        <taxon>Tracheophyta</taxon>
        <taxon>Spermatophyta</taxon>
        <taxon>Magnoliopsida</taxon>
        <taxon>eudicotyledons</taxon>
        <taxon>Gunneridae</taxon>
        <taxon>Pentapetalae</taxon>
        <taxon>rosids</taxon>
        <taxon>malvids</taxon>
        <taxon>Sapindales</taxon>
        <taxon>Sapindaceae</taxon>
        <taxon>Xanthoceroideae</taxon>
        <taxon>Xanthoceras</taxon>
    </lineage>
</organism>
<keyword evidence="4 9" id="KW-0762">Sugar transport</keyword>
<evidence type="ECO:0000256" key="7">
    <source>
        <dbReference type="ARBA" id="ARBA00022989"/>
    </source>
</evidence>